<evidence type="ECO:0000313" key="2">
    <source>
        <dbReference type="Proteomes" id="UP000052230"/>
    </source>
</evidence>
<comment type="caution">
    <text evidence="1">The sequence shown here is derived from an EMBL/GenBank/DDBJ whole genome shotgun (WGS) entry which is preliminary data.</text>
</comment>
<organism evidence="1 2">
    <name type="scientific">Xanthomonas citri pv. citri</name>
    <dbReference type="NCBI Taxonomy" id="611301"/>
    <lineage>
        <taxon>Bacteria</taxon>
        <taxon>Pseudomonadati</taxon>
        <taxon>Pseudomonadota</taxon>
        <taxon>Gammaproteobacteria</taxon>
        <taxon>Lysobacterales</taxon>
        <taxon>Lysobacteraceae</taxon>
        <taxon>Xanthomonas</taxon>
    </lineage>
</organism>
<protein>
    <submittedName>
        <fullName evidence="1">Uncharacterized protein</fullName>
    </submittedName>
</protein>
<gene>
    <name evidence="1" type="ORF">XAC3562_70157</name>
</gene>
<dbReference type="Proteomes" id="UP000052230">
    <property type="component" value="Unassembled WGS sequence"/>
</dbReference>
<sequence length="96" mass="9873">MDVAQVTLPRSTLTSPALKRIVPCRSPIMTLASSLASSAANVVGSPKSCVGSRMTGAGAPLIALPWNGDRKSERVRGARRLSLGESDDGLAEVLAA</sequence>
<accession>A0A0U5FJ49</accession>
<reference evidence="1 2" key="1">
    <citation type="submission" date="2014-09" db="EMBL/GenBank/DDBJ databases">
        <authorList>
            <person name="Regsiter A."/>
        </authorList>
    </citation>
    <scope>NUCLEOTIDE SEQUENCE [LARGE SCALE GENOMIC DNA]</scope>
</reference>
<keyword evidence="2" id="KW-1185">Reference proteome</keyword>
<dbReference type="EMBL" id="CCXZ01000166">
    <property type="protein sequence ID" value="CEG17886.1"/>
    <property type="molecule type" value="Genomic_DNA"/>
</dbReference>
<evidence type="ECO:0000313" key="1">
    <source>
        <dbReference type="EMBL" id="CEG17886.1"/>
    </source>
</evidence>
<dbReference type="AlphaFoldDB" id="A0A0U5FJ49"/>
<name>A0A0U5FJ49_XANCI</name>
<proteinExistence type="predicted"/>